<dbReference type="Gene3D" id="1.50.40.10">
    <property type="entry name" value="Mitochondrial carrier domain"/>
    <property type="match status" value="2"/>
</dbReference>
<evidence type="ECO:0000256" key="5">
    <source>
        <dbReference type="ARBA" id="ARBA00022737"/>
    </source>
</evidence>
<comment type="subcellular location">
    <subcellularLocation>
        <location evidence="1">Mitochondrion membrane</location>
        <topology evidence="1">Multi-pass membrane protein</topology>
    </subcellularLocation>
</comment>
<evidence type="ECO:0000313" key="13">
    <source>
        <dbReference type="Proteomes" id="UP000281549"/>
    </source>
</evidence>
<dbReference type="PANTHER" id="PTHR45624">
    <property type="entry name" value="MITOCHONDRIAL BASIC AMINO ACIDS TRANSPORTER-RELATED"/>
    <property type="match status" value="1"/>
</dbReference>
<dbReference type="InterPro" id="IPR018108">
    <property type="entry name" value="MCP_transmembrane"/>
</dbReference>
<dbReference type="InterPro" id="IPR002067">
    <property type="entry name" value="MCP"/>
</dbReference>
<evidence type="ECO:0000256" key="11">
    <source>
        <dbReference type="SAM" id="Phobius"/>
    </source>
</evidence>
<evidence type="ECO:0000256" key="3">
    <source>
        <dbReference type="ARBA" id="ARBA00022448"/>
    </source>
</evidence>
<dbReference type="SUPFAM" id="SSF103506">
    <property type="entry name" value="Mitochondrial carrier"/>
    <property type="match status" value="1"/>
</dbReference>
<feature type="transmembrane region" description="Helical" evidence="11">
    <location>
        <begin position="191"/>
        <end position="211"/>
    </location>
</feature>
<dbReference type="PANTHER" id="PTHR45624:SF9">
    <property type="entry name" value="CARRIER PROTEIN, PUTATIVE (AFU_ORTHOLOGUE AFUA_4G06390)-RELATED"/>
    <property type="match status" value="1"/>
</dbReference>
<organism evidence="12 13">
    <name type="scientific">Rozella allomycis (strain CSF55)</name>
    <dbReference type="NCBI Taxonomy" id="988480"/>
    <lineage>
        <taxon>Eukaryota</taxon>
        <taxon>Fungi</taxon>
        <taxon>Fungi incertae sedis</taxon>
        <taxon>Cryptomycota</taxon>
        <taxon>Cryptomycota incertae sedis</taxon>
        <taxon>Rozella</taxon>
    </lineage>
</organism>
<evidence type="ECO:0000256" key="6">
    <source>
        <dbReference type="ARBA" id="ARBA00022989"/>
    </source>
</evidence>
<feature type="transmembrane region" description="Helical" evidence="11">
    <location>
        <begin position="43"/>
        <end position="66"/>
    </location>
</feature>
<evidence type="ECO:0000256" key="9">
    <source>
        <dbReference type="PROSITE-ProRule" id="PRU00282"/>
    </source>
</evidence>
<feature type="transmembrane region" description="Helical" evidence="11">
    <location>
        <begin position="92"/>
        <end position="116"/>
    </location>
</feature>
<dbReference type="AlphaFoldDB" id="A0A4P9YJF3"/>
<name>A0A4P9YJF3_ROZAC</name>
<evidence type="ECO:0000313" key="12">
    <source>
        <dbReference type="EMBL" id="RKP19534.1"/>
    </source>
</evidence>
<dbReference type="GO" id="GO:0022857">
    <property type="term" value="F:transmembrane transporter activity"/>
    <property type="evidence" value="ECO:0007669"/>
    <property type="project" value="TreeGrafter"/>
</dbReference>
<keyword evidence="5" id="KW-0677">Repeat</keyword>
<dbReference type="GO" id="GO:0031966">
    <property type="term" value="C:mitochondrial membrane"/>
    <property type="evidence" value="ECO:0007669"/>
    <property type="project" value="UniProtKB-SubCell"/>
</dbReference>
<dbReference type="PROSITE" id="PS50920">
    <property type="entry name" value="SOLCAR"/>
    <property type="match status" value="3"/>
</dbReference>
<feature type="repeat" description="Solcar" evidence="9">
    <location>
        <begin position="90"/>
        <end position="178"/>
    </location>
</feature>
<dbReference type="EMBL" id="ML005207">
    <property type="protein sequence ID" value="RKP19534.1"/>
    <property type="molecule type" value="Genomic_DNA"/>
</dbReference>
<keyword evidence="4 9" id="KW-0812">Transmembrane</keyword>
<feature type="repeat" description="Solcar" evidence="9">
    <location>
        <begin position="1"/>
        <end position="72"/>
    </location>
</feature>
<evidence type="ECO:0000256" key="2">
    <source>
        <dbReference type="ARBA" id="ARBA00006375"/>
    </source>
</evidence>
<evidence type="ECO:0000256" key="4">
    <source>
        <dbReference type="ARBA" id="ARBA00022692"/>
    </source>
</evidence>
<evidence type="ECO:0000256" key="8">
    <source>
        <dbReference type="ARBA" id="ARBA00023136"/>
    </source>
</evidence>
<dbReference type="Pfam" id="PF00153">
    <property type="entry name" value="Mito_carr"/>
    <property type="match status" value="3"/>
</dbReference>
<accession>A0A4P9YJF3</accession>
<dbReference type="InterPro" id="IPR023395">
    <property type="entry name" value="MCP_dom_sf"/>
</dbReference>
<evidence type="ECO:0000256" key="1">
    <source>
        <dbReference type="ARBA" id="ARBA00004225"/>
    </source>
</evidence>
<protein>
    <submittedName>
        <fullName evidence="12">Mitochondrial carrier</fullName>
    </submittedName>
</protein>
<keyword evidence="3 10" id="KW-0813">Transport</keyword>
<proteinExistence type="inferred from homology"/>
<sequence length="281" mass="31827">MGGICGVLVGYPLDNLKTRMQTYDYLSINHCLRRTVKEEGVKGLYRGIIPPLFVVAIMKAMTFTIYETFKDKTLYLFDHYKVLRNQDATRNLLIASTAGGITGFCTTLVASPLEMIKIHVQLQRLMDSKPRGSLGTGVYIFRTLGIRRGLYKGFMSHVLRDFIGTSVYFGLYESLKHLFIEISSFKKMSYMAAGGIAGTLSWLVIFPIDLVKSRVQKDALIKDSVYNNFRHALKSSMKNGGFPGLYNGMAATIIRAFPIHSINFLVYEYMLQLIDERVQKH</sequence>
<dbReference type="Proteomes" id="UP000281549">
    <property type="component" value="Unassembled WGS sequence"/>
</dbReference>
<dbReference type="InterPro" id="IPR050567">
    <property type="entry name" value="Mitochondrial_Carrier"/>
</dbReference>
<gene>
    <name evidence="12" type="ORF">ROZALSC1DRAFT_28883</name>
</gene>
<reference evidence="13" key="1">
    <citation type="journal article" date="2018" name="Nat. Microbiol.">
        <title>Leveraging single-cell genomics to expand the fungal tree of life.</title>
        <authorList>
            <person name="Ahrendt S.R."/>
            <person name="Quandt C.A."/>
            <person name="Ciobanu D."/>
            <person name="Clum A."/>
            <person name="Salamov A."/>
            <person name="Andreopoulos B."/>
            <person name="Cheng J.F."/>
            <person name="Woyke T."/>
            <person name="Pelin A."/>
            <person name="Henrissat B."/>
            <person name="Reynolds N.K."/>
            <person name="Benny G.L."/>
            <person name="Smith M.E."/>
            <person name="James T.Y."/>
            <person name="Grigoriev I.V."/>
        </authorList>
    </citation>
    <scope>NUCLEOTIDE SEQUENCE [LARGE SCALE GENOMIC DNA]</scope>
    <source>
        <strain evidence="13">CSF55</strain>
    </source>
</reference>
<keyword evidence="7" id="KW-0496">Mitochondrion</keyword>
<evidence type="ECO:0000256" key="10">
    <source>
        <dbReference type="RuleBase" id="RU000488"/>
    </source>
</evidence>
<comment type="similarity">
    <text evidence="2 10">Belongs to the mitochondrial carrier (TC 2.A.29) family.</text>
</comment>
<keyword evidence="6 11" id="KW-1133">Transmembrane helix</keyword>
<dbReference type="PRINTS" id="PR00926">
    <property type="entry name" value="MITOCARRIER"/>
</dbReference>
<feature type="repeat" description="Solcar" evidence="9">
    <location>
        <begin position="185"/>
        <end position="273"/>
    </location>
</feature>
<evidence type="ECO:0000256" key="7">
    <source>
        <dbReference type="ARBA" id="ARBA00023128"/>
    </source>
</evidence>
<keyword evidence="8 9" id="KW-0472">Membrane</keyword>